<protein>
    <submittedName>
        <fullName evidence="3">Cobyric acid synthase</fullName>
    </submittedName>
</protein>
<evidence type="ECO:0000313" key="3">
    <source>
        <dbReference type="EMBL" id="ROO33743.1"/>
    </source>
</evidence>
<evidence type="ECO:0000313" key="4">
    <source>
        <dbReference type="Proteomes" id="UP000285123"/>
    </source>
</evidence>
<dbReference type="OrthoDB" id="5519470at2"/>
<dbReference type="Proteomes" id="UP000285123">
    <property type="component" value="Unassembled WGS sequence"/>
</dbReference>
<keyword evidence="1" id="KW-0472">Membrane</keyword>
<organism evidence="3 4">
    <name type="scientific">Salinisphaera orenii YIM 95161</name>
    <dbReference type="NCBI Taxonomy" id="1051139"/>
    <lineage>
        <taxon>Bacteria</taxon>
        <taxon>Pseudomonadati</taxon>
        <taxon>Pseudomonadota</taxon>
        <taxon>Gammaproteobacteria</taxon>
        <taxon>Salinisphaerales</taxon>
        <taxon>Salinisphaeraceae</taxon>
        <taxon>Salinisphaera</taxon>
    </lineage>
</organism>
<evidence type="ECO:0000256" key="1">
    <source>
        <dbReference type="SAM" id="Phobius"/>
    </source>
</evidence>
<accession>A0A423Q484</accession>
<feature type="transmembrane region" description="Helical" evidence="1">
    <location>
        <begin position="26"/>
        <end position="47"/>
    </location>
</feature>
<dbReference type="AlphaFoldDB" id="A0A423Q484"/>
<reference evidence="3 4" key="1">
    <citation type="submission" date="2013-10" db="EMBL/GenBank/DDBJ databases">
        <title>Salinisphaera halophila YIM 95161 Genome Sequencing.</title>
        <authorList>
            <person name="Lai Q."/>
            <person name="Li C."/>
            <person name="Shao Z."/>
        </authorList>
    </citation>
    <scope>NUCLEOTIDE SEQUENCE [LARGE SCALE GENOMIC DNA]</scope>
    <source>
        <strain evidence="3 4">YIM 95161</strain>
    </source>
</reference>
<dbReference type="Pfam" id="PF14145">
    <property type="entry name" value="YrhK"/>
    <property type="match status" value="1"/>
</dbReference>
<dbReference type="EMBL" id="AYKF01000057">
    <property type="protein sequence ID" value="ROO33743.1"/>
    <property type="molecule type" value="Genomic_DNA"/>
</dbReference>
<feature type="transmembrane region" description="Helical" evidence="1">
    <location>
        <begin position="53"/>
        <end position="71"/>
    </location>
</feature>
<dbReference type="RefSeq" id="WP_123589998.1">
    <property type="nucleotide sequence ID" value="NZ_AYKF01000057.1"/>
</dbReference>
<keyword evidence="1" id="KW-1133">Transmembrane helix</keyword>
<dbReference type="InterPro" id="IPR025424">
    <property type="entry name" value="YrhK_domain"/>
</dbReference>
<name>A0A423Q484_9GAMM</name>
<feature type="domain" description="YrhK" evidence="2">
    <location>
        <begin position="22"/>
        <end position="76"/>
    </location>
</feature>
<sequence length="94" mass="10672">MKPFETRPGAHPSPTHARVYGIYEKLYTLNDFCAALMFLVGSILFFYKSLETAAIWCFVIGSVNFMLRPTIKVLREFHLASLPMPGDDTRAERG</sequence>
<comment type="caution">
    <text evidence="3">The sequence shown here is derived from an EMBL/GenBank/DDBJ whole genome shotgun (WGS) entry which is preliminary data.</text>
</comment>
<evidence type="ECO:0000259" key="2">
    <source>
        <dbReference type="Pfam" id="PF14145"/>
    </source>
</evidence>
<proteinExistence type="predicted"/>
<gene>
    <name evidence="3" type="ORF">SAHL_03410</name>
</gene>
<keyword evidence="1" id="KW-0812">Transmembrane</keyword>